<feature type="compositionally biased region" description="Polar residues" evidence="1">
    <location>
        <begin position="107"/>
        <end position="117"/>
    </location>
</feature>
<dbReference type="AlphaFoldDB" id="A0A7R8A1P2"/>
<reference evidence="3" key="1">
    <citation type="submission" date="2021-01" db="EMBL/GenBank/DDBJ databases">
        <authorList>
            <consortium name="Aspergillus luchuensis mut. kawachii IFO 4304 genome sequencing consortium"/>
            <person name="Kazuki M."/>
            <person name="Futagami T."/>
        </authorList>
    </citation>
    <scope>NUCLEOTIDE SEQUENCE</scope>
    <source>
        <strain evidence="3">IFO 4308</strain>
    </source>
</reference>
<keyword evidence="2" id="KW-1133">Transmembrane helix</keyword>
<sequence length="139" mass="15813">MTNDMGYPFIHPSFLAYMLSLICFFPNRLLLLFVFRILFCFFHRSGVAQDMAAVLDHKTVDLQHICRLACLVCANFQESDAWTPFCRTISSRPAPGVRERERQLACQPSSLGKNQPIHTGPSLAPRRTTTTTESYDLID</sequence>
<dbReference type="Proteomes" id="UP000661280">
    <property type="component" value="Chromosome 6"/>
</dbReference>
<protein>
    <submittedName>
        <fullName evidence="3">Uncharacterized protein</fullName>
    </submittedName>
</protein>
<name>A0A7R8A1P2_ASPKA</name>
<gene>
    <name evidence="3" type="ORF">AKAW2_61168A</name>
</gene>
<feature type="compositionally biased region" description="Polar residues" evidence="1">
    <location>
        <begin position="127"/>
        <end position="139"/>
    </location>
</feature>
<organism evidence="3 4">
    <name type="scientific">Aspergillus kawachii</name>
    <name type="common">White koji mold</name>
    <name type="synonym">Aspergillus awamori var. kawachi</name>
    <dbReference type="NCBI Taxonomy" id="1069201"/>
    <lineage>
        <taxon>Eukaryota</taxon>
        <taxon>Fungi</taxon>
        <taxon>Dikarya</taxon>
        <taxon>Ascomycota</taxon>
        <taxon>Pezizomycotina</taxon>
        <taxon>Eurotiomycetes</taxon>
        <taxon>Eurotiomycetidae</taxon>
        <taxon>Eurotiales</taxon>
        <taxon>Aspergillaceae</taxon>
        <taxon>Aspergillus</taxon>
        <taxon>Aspergillus subgen. Circumdati</taxon>
    </lineage>
</organism>
<keyword evidence="4" id="KW-1185">Reference proteome</keyword>
<evidence type="ECO:0000256" key="2">
    <source>
        <dbReference type="SAM" id="Phobius"/>
    </source>
</evidence>
<feature type="region of interest" description="Disordered" evidence="1">
    <location>
        <begin position="107"/>
        <end position="139"/>
    </location>
</feature>
<keyword evidence="2" id="KW-0472">Membrane</keyword>
<proteinExistence type="predicted"/>
<keyword evidence="2" id="KW-0812">Transmembrane</keyword>
<reference evidence="3" key="2">
    <citation type="submission" date="2021-02" db="EMBL/GenBank/DDBJ databases">
        <title>Aspergillus luchuensis mut. kawachii IFO 4304 genome sequence.</title>
        <authorList>
            <person name="Mori K."/>
            <person name="Kadooka C."/>
            <person name="Goto M."/>
            <person name="Futagami T."/>
        </authorList>
    </citation>
    <scope>NUCLEOTIDE SEQUENCE</scope>
    <source>
        <strain evidence="3">IFO 4308</strain>
    </source>
</reference>
<dbReference type="KEGG" id="aluc:AKAW2_61168A"/>
<evidence type="ECO:0000313" key="3">
    <source>
        <dbReference type="EMBL" id="BCS02904.1"/>
    </source>
</evidence>
<feature type="transmembrane region" description="Helical" evidence="2">
    <location>
        <begin position="14"/>
        <end position="35"/>
    </location>
</feature>
<evidence type="ECO:0000256" key="1">
    <source>
        <dbReference type="SAM" id="MobiDB-lite"/>
    </source>
</evidence>
<dbReference type="EMBL" id="AP024430">
    <property type="protein sequence ID" value="BCS02904.1"/>
    <property type="molecule type" value="Genomic_DNA"/>
</dbReference>
<accession>A0A7R8A1P2</accession>
<evidence type="ECO:0000313" key="4">
    <source>
        <dbReference type="Proteomes" id="UP000661280"/>
    </source>
</evidence>
<dbReference type="RefSeq" id="XP_041546666.1">
    <property type="nucleotide sequence ID" value="XM_041693374.1"/>
</dbReference>
<dbReference type="GeneID" id="64964225"/>